<dbReference type="EMBL" id="RQYC01000001">
    <property type="protein sequence ID" value="RRD91561.1"/>
    <property type="molecule type" value="Genomic_DNA"/>
</dbReference>
<keyword evidence="1" id="KW-0732">Signal</keyword>
<name>A0A3P2A863_9NEIS</name>
<gene>
    <name evidence="2" type="ORF">EII21_00585</name>
</gene>
<dbReference type="InterPro" id="IPR035992">
    <property type="entry name" value="Ricin_B-like_lectins"/>
</dbReference>
<keyword evidence="3" id="KW-1185">Reference proteome</keyword>
<proteinExistence type="predicted"/>
<feature type="chain" id="PRO_5018014458" evidence="1">
    <location>
        <begin position="24"/>
        <end position="199"/>
    </location>
</feature>
<evidence type="ECO:0000313" key="2">
    <source>
        <dbReference type="EMBL" id="RRD91561.1"/>
    </source>
</evidence>
<protein>
    <submittedName>
        <fullName evidence="2">Uncharacterized protein</fullName>
    </submittedName>
</protein>
<comment type="caution">
    <text evidence="2">The sequence shown here is derived from an EMBL/GenBank/DDBJ whole genome shotgun (WGS) entry which is preliminary data.</text>
</comment>
<dbReference type="PROSITE" id="PS51257">
    <property type="entry name" value="PROKAR_LIPOPROTEIN"/>
    <property type="match status" value="1"/>
</dbReference>
<dbReference type="AlphaFoldDB" id="A0A3P2A863"/>
<feature type="signal peptide" evidence="1">
    <location>
        <begin position="1"/>
        <end position="23"/>
    </location>
</feature>
<dbReference type="PROSITE" id="PS50231">
    <property type="entry name" value="RICIN_B_LECTIN"/>
    <property type="match status" value="1"/>
</dbReference>
<evidence type="ECO:0000313" key="3">
    <source>
        <dbReference type="Proteomes" id="UP000269923"/>
    </source>
</evidence>
<dbReference type="Gene3D" id="2.80.10.50">
    <property type="match status" value="1"/>
</dbReference>
<dbReference type="Proteomes" id="UP000269923">
    <property type="component" value="Unassembled WGS sequence"/>
</dbReference>
<evidence type="ECO:0000256" key="1">
    <source>
        <dbReference type="SAM" id="SignalP"/>
    </source>
</evidence>
<dbReference type="OrthoDB" id="5366052at2"/>
<dbReference type="RefSeq" id="WP_124793762.1">
    <property type="nucleotide sequence ID" value="NZ_RQYC01000001.1"/>
</dbReference>
<reference evidence="2 3" key="1">
    <citation type="submission" date="2018-11" db="EMBL/GenBank/DDBJ databases">
        <title>Genomes From Bacteria Associated with the Canine Oral Cavity: a Test Case for Automated Genome-Based Taxonomic Assignment.</title>
        <authorList>
            <person name="Coil D.A."/>
            <person name="Jospin G."/>
            <person name="Darling A.E."/>
            <person name="Wallis C."/>
            <person name="Davis I.J."/>
            <person name="Harris S."/>
            <person name="Eisen J.A."/>
            <person name="Holcombe L.J."/>
            <person name="O'Flynn C."/>
        </authorList>
    </citation>
    <scope>NUCLEOTIDE SEQUENCE [LARGE SCALE GENOMIC DNA]</scope>
    <source>
        <strain evidence="2 3">COT-280</strain>
    </source>
</reference>
<dbReference type="STRING" id="1121352.GCA_000620925_00554"/>
<sequence>MSVSRFAAVLGMCAVLTACNESAATSPAASSASFPKPPVGKIGQLRLADNLDRADGYCLDILGSGDHIRTDMPLTVHNCKPGLYEDEAVMLESDGKIHFPAYGVCATAAGVNKTVLAGAAVMPRGCGERSPFLEAQYLQHFVFRADKRVELSGSGLCLTAGADSASTFDPSHRWRSLSMQKCEDAPLAQSQWQFFEPKE</sequence>
<accession>A0A3P2A863</accession>
<dbReference type="SUPFAM" id="SSF50370">
    <property type="entry name" value="Ricin B-like lectins"/>
    <property type="match status" value="1"/>
</dbReference>
<organism evidence="2 3">
    <name type="scientific">Conchiformibius steedae</name>
    <dbReference type="NCBI Taxonomy" id="153493"/>
    <lineage>
        <taxon>Bacteria</taxon>
        <taxon>Pseudomonadati</taxon>
        <taxon>Pseudomonadota</taxon>
        <taxon>Betaproteobacteria</taxon>
        <taxon>Neisseriales</taxon>
        <taxon>Neisseriaceae</taxon>
        <taxon>Conchiformibius</taxon>
    </lineage>
</organism>